<dbReference type="InterPro" id="IPR005828">
    <property type="entry name" value="MFS_sugar_transport-like"/>
</dbReference>
<comment type="caution">
    <text evidence="10">The sequence shown here is derived from an EMBL/GenBank/DDBJ whole genome shotgun (WGS) entry which is preliminary data.</text>
</comment>
<dbReference type="InterPro" id="IPR003663">
    <property type="entry name" value="Sugar/inositol_transpt"/>
</dbReference>
<keyword evidence="5 8" id="KW-1133">Transmembrane helix</keyword>
<gene>
    <name evidence="10" type="ORF">SBRCBS47491_006728</name>
</gene>
<evidence type="ECO:0000256" key="6">
    <source>
        <dbReference type="ARBA" id="ARBA00023136"/>
    </source>
</evidence>
<protein>
    <recommendedName>
        <fullName evidence="9">Major facilitator superfamily (MFS) profile domain-containing protein</fullName>
    </recommendedName>
</protein>
<evidence type="ECO:0000256" key="7">
    <source>
        <dbReference type="RuleBase" id="RU003346"/>
    </source>
</evidence>
<dbReference type="PRINTS" id="PR00171">
    <property type="entry name" value="SUGRTRNSPORT"/>
</dbReference>
<dbReference type="InterPro" id="IPR020846">
    <property type="entry name" value="MFS_dom"/>
</dbReference>
<dbReference type="PROSITE" id="PS50850">
    <property type="entry name" value="MFS"/>
    <property type="match status" value="1"/>
</dbReference>
<dbReference type="Proteomes" id="UP001642406">
    <property type="component" value="Unassembled WGS sequence"/>
</dbReference>
<feature type="transmembrane region" description="Helical" evidence="8">
    <location>
        <begin position="203"/>
        <end position="226"/>
    </location>
</feature>
<feature type="transmembrane region" description="Helical" evidence="8">
    <location>
        <begin position="117"/>
        <end position="134"/>
    </location>
</feature>
<evidence type="ECO:0000256" key="4">
    <source>
        <dbReference type="ARBA" id="ARBA00022692"/>
    </source>
</evidence>
<evidence type="ECO:0000313" key="11">
    <source>
        <dbReference type="Proteomes" id="UP001642406"/>
    </source>
</evidence>
<evidence type="ECO:0000256" key="5">
    <source>
        <dbReference type="ARBA" id="ARBA00022989"/>
    </source>
</evidence>
<organism evidence="10 11">
    <name type="scientific">Sporothrix bragantina</name>
    <dbReference type="NCBI Taxonomy" id="671064"/>
    <lineage>
        <taxon>Eukaryota</taxon>
        <taxon>Fungi</taxon>
        <taxon>Dikarya</taxon>
        <taxon>Ascomycota</taxon>
        <taxon>Pezizomycotina</taxon>
        <taxon>Sordariomycetes</taxon>
        <taxon>Sordariomycetidae</taxon>
        <taxon>Ophiostomatales</taxon>
        <taxon>Ophiostomataceae</taxon>
        <taxon>Sporothrix</taxon>
    </lineage>
</organism>
<keyword evidence="6 8" id="KW-0472">Membrane</keyword>
<feature type="transmembrane region" description="Helical" evidence="8">
    <location>
        <begin position="367"/>
        <end position="391"/>
    </location>
</feature>
<dbReference type="EMBL" id="CAWUHC010000069">
    <property type="protein sequence ID" value="CAK7227917.1"/>
    <property type="molecule type" value="Genomic_DNA"/>
</dbReference>
<dbReference type="Gene3D" id="1.20.1250.20">
    <property type="entry name" value="MFS general substrate transporter like domains"/>
    <property type="match status" value="1"/>
</dbReference>
<feature type="transmembrane region" description="Helical" evidence="8">
    <location>
        <begin position="338"/>
        <end position="360"/>
    </location>
</feature>
<feature type="transmembrane region" description="Helical" evidence="8">
    <location>
        <begin position="41"/>
        <end position="65"/>
    </location>
</feature>
<dbReference type="PROSITE" id="PS00216">
    <property type="entry name" value="SUGAR_TRANSPORT_1"/>
    <property type="match status" value="2"/>
</dbReference>
<keyword evidence="11" id="KW-1185">Reference proteome</keyword>
<feature type="transmembrane region" description="Helical" evidence="8">
    <location>
        <begin position="85"/>
        <end position="105"/>
    </location>
</feature>
<accession>A0ABP0C7D7</accession>
<dbReference type="InterPro" id="IPR050360">
    <property type="entry name" value="MFS_Sugar_Transporters"/>
</dbReference>
<keyword evidence="4 8" id="KW-0812">Transmembrane</keyword>
<evidence type="ECO:0000256" key="1">
    <source>
        <dbReference type="ARBA" id="ARBA00004141"/>
    </source>
</evidence>
<dbReference type="NCBIfam" id="TIGR00879">
    <property type="entry name" value="SP"/>
    <property type="match status" value="1"/>
</dbReference>
<feature type="transmembrane region" description="Helical" evidence="8">
    <location>
        <begin position="467"/>
        <end position="488"/>
    </location>
</feature>
<dbReference type="PANTHER" id="PTHR48022">
    <property type="entry name" value="PLASTIDIC GLUCOSE TRANSPORTER 4"/>
    <property type="match status" value="1"/>
</dbReference>
<dbReference type="Pfam" id="PF00083">
    <property type="entry name" value="Sugar_tr"/>
    <property type="match status" value="1"/>
</dbReference>
<feature type="transmembrane region" description="Helical" evidence="8">
    <location>
        <begin position="174"/>
        <end position="191"/>
    </location>
</feature>
<evidence type="ECO:0000256" key="2">
    <source>
        <dbReference type="ARBA" id="ARBA00010992"/>
    </source>
</evidence>
<evidence type="ECO:0000259" key="9">
    <source>
        <dbReference type="PROSITE" id="PS50850"/>
    </source>
</evidence>
<feature type="transmembrane region" description="Helical" evidence="8">
    <location>
        <begin position="440"/>
        <end position="461"/>
    </location>
</feature>
<sequence>MASNETMDEKEARVDASPVIVVNLADVIPVNPKPWYRTKHLALLNLLLIIPLLSAATIGFDGALMNSLQALTPWKTYFNHPNSSILGTINAIFSVGKILGIGPAAWMVDRYGRKRPIWIGLVCLVCATILQGAAQNTAMFIVSRLLLGIFTAFIAQASPILVAELAFPTHRGKATALYQTSFYIGSIYASWSAYGTSRLTTDWAWRIPSILQGTLPLIQFAFLYFVPESPRWLIAQGRHNEAHDLLMKWHGGGRSDDEETVAFIDHEMRQIDESVVAEQHAMRTTGYIDLLRSPGNRRRTAIAAIVGFFAQWNGVGVVSYYLTLVLNTVGITKATDQTLINGCLQIFNWLSAILAGALMIDRLGRRTLFLVSVGGMFFSYIAWTVLSALFTTDKVRYHDLAPGVVAFIFICYFFYDIAWAPLLLAYPVEIFPYALRSRGVAVTYGSTFTGLIISQFVNPIAMSHLGWKYYCVFLAILFCLFWTIYFLFPETRGHSLEEIAEIFDGSTNGSATGHSSGQKVELSQVEKV</sequence>
<dbReference type="PANTHER" id="PTHR48022:SF3">
    <property type="entry name" value="HEXOSE TRANSPORTER PROTEIN (AFU_ORTHOLOGUE AFUA_8G04480)-RELATED"/>
    <property type="match status" value="1"/>
</dbReference>
<evidence type="ECO:0000313" key="10">
    <source>
        <dbReference type="EMBL" id="CAK7227917.1"/>
    </source>
</evidence>
<feature type="transmembrane region" description="Helical" evidence="8">
    <location>
        <begin position="403"/>
        <end position="428"/>
    </location>
</feature>
<keyword evidence="3 7" id="KW-0813">Transport</keyword>
<dbReference type="SUPFAM" id="SSF103473">
    <property type="entry name" value="MFS general substrate transporter"/>
    <property type="match status" value="1"/>
</dbReference>
<comment type="similarity">
    <text evidence="2 7">Belongs to the major facilitator superfamily. Sugar transporter (TC 2.A.1.1) family.</text>
</comment>
<feature type="domain" description="Major facilitator superfamily (MFS) profile" evidence="9">
    <location>
        <begin position="47"/>
        <end position="492"/>
    </location>
</feature>
<feature type="transmembrane region" description="Helical" evidence="8">
    <location>
        <begin position="301"/>
        <end position="326"/>
    </location>
</feature>
<dbReference type="InterPro" id="IPR036259">
    <property type="entry name" value="MFS_trans_sf"/>
</dbReference>
<feature type="transmembrane region" description="Helical" evidence="8">
    <location>
        <begin position="140"/>
        <end position="162"/>
    </location>
</feature>
<reference evidence="10 11" key="1">
    <citation type="submission" date="2024-01" db="EMBL/GenBank/DDBJ databases">
        <authorList>
            <person name="Allen C."/>
            <person name="Tagirdzhanova G."/>
        </authorList>
    </citation>
    <scope>NUCLEOTIDE SEQUENCE [LARGE SCALE GENOMIC DNA]</scope>
</reference>
<name>A0ABP0C7D7_9PEZI</name>
<evidence type="ECO:0000256" key="8">
    <source>
        <dbReference type="SAM" id="Phobius"/>
    </source>
</evidence>
<dbReference type="InterPro" id="IPR005829">
    <property type="entry name" value="Sugar_transporter_CS"/>
</dbReference>
<proteinExistence type="inferred from homology"/>
<evidence type="ECO:0000256" key="3">
    <source>
        <dbReference type="ARBA" id="ARBA00022448"/>
    </source>
</evidence>
<comment type="subcellular location">
    <subcellularLocation>
        <location evidence="1">Membrane</location>
        <topology evidence="1">Multi-pass membrane protein</topology>
    </subcellularLocation>
</comment>